<evidence type="ECO:0000259" key="10">
    <source>
        <dbReference type="Pfam" id="PF11788"/>
    </source>
</evidence>
<dbReference type="PANTHER" id="PTHR13124:SF12">
    <property type="entry name" value="LARGE RIBOSOMAL SUBUNIT PROTEIN ML46"/>
    <property type="match status" value="1"/>
</dbReference>
<evidence type="ECO:0000256" key="2">
    <source>
        <dbReference type="ARBA" id="ARBA00009070"/>
    </source>
</evidence>
<dbReference type="SUPFAM" id="SSF55811">
    <property type="entry name" value="Nudix"/>
    <property type="match status" value="1"/>
</dbReference>
<keyword evidence="5" id="KW-0496">Mitochondrion</keyword>
<dbReference type="InterPro" id="IPR040008">
    <property type="entry name" value="Ribosomal_mL46"/>
</dbReference>
<dbReference type="GO" id="GO:0005743">
    <property type="term" value="C:mitochondrial inner membrane"/>
    <property type="evidence" value="ECO:0007669"/>
    <property type="project" value="UniProtKB-ARBA"/>
</dbReference>
<name>A0A9N9XTX4_PHYSR</name>
<sequence length="266" mass="30970">MFKLNCLLLQRCSNNVKYAIAIRKESGTVSKEKWDIFAAVCLERKPVITPKLNELEKEYEELSKTIEFERSVKSDFELRHESEVKNLEILKKGGELDVEGMLKQTAQDLKDSWSSEARQFQPADRITDADKKNDGKSLKRKLDKHLVFVTNQTIGKDKFYLLPQGSRQDGETLRQTAERVLKSIVGDELKAQIYSNAPIGFYKYKYPLEVRKENNVVGAKVFIYFARYLKGQLPQKLDYKWLDRMELDKTLPTPYKNSVQQFLIDE</sequence>
<reference evidence="11" key="1">
    <citation type="submission" date="2022-01" db="EMBL/GenBank/DDBJ databases">
        <authorList>
            <person name="King R."/>
        </authorList>
    </citation>
    <scope>NUCLEOTIDE SEQUENCE</scope>
</reference>
<dbReference type="Gene3D" id="3.90.79.10">
    <property type="entry name" value="Nucleoside Triphosphate Pyrophosphohydrolase"/>
    <property type="match status" value="1"/>
</dbReference>
<evidence type="ECO:0000313" key="12">
    <source>
        <dbReference type="Proteomes" id="UP001153712"/>
    </source>
</evidence>
<comment type="similarity">
    <text evidence="2">Belongs to the mitochondrion-specific ribosomal protein mL46 family.</text>
</comment>
<feature type="compositionally biased region" description="Basic and acidic residues" evidence="9">
    <location>
        <begin position="125"/>
        <end position="135"/>
    </location>
</feature>
<feature type="domain" description="Large ribosomal subunit protein mL46 N-terminal" evidence="10">
    <location>
        <begin position="34"/>
        <end position="130"/>
    </location>
</feature>
<dbReference type="InterPro" id="IPR021757">
    <property type="entry name" value="Ribosomal_mL46_N"/>
</dbReference>
<comment type="subcellular location">
    <subcellularLocation>
        <location evidence="1">Mitochondrion</location>
    </subcellularLocation>
</comment>
<dbReference type="OrthoDB" id="194611at2759"/>
<evidence type="ECO:0000256" key="3">
    <source>
        <dbReference type="ARBA" id="ARBA00022946"/>
    </source>
</evidence>
<accession>A0A9N9XTX4</accession>
<proteinExistence type="inferred from homology"/>
<keyword evidence="12" id="KW-1185">Reference proteome</keyword>
<dbReference type="Pfam" id="PF11788">
    <property type="entry name" value="MRP-L46"/>
    <property type="match status" value="1"/>
</dbReference>
<dbReference type="GO" id="GO:0003735">
    <property type="term" value="F:structural constituent of ribosome"/>
    <property type="evidence" value="ECO:0007669"/>
    <property type="project" value="InterPro"/>
</dbReference>
<organism evidence="11 12">
    <name type="scientific">Phyllotreta striolata</name>
    <name type="common">Striped flea beetle</name>
    <name type="synonym">Crioceris striolata</name>
    <dbReference type="NCBI Taxonomy" id="444603"/>
    <lineage>
        <taxon>Eukaryota</taxon>
        <taxon>Metazoa</taxon>
        <taxon>Ecdysozoa</taxon>
        <taxon>Arthropoda</taxon>
        <taxon>Hexapoda</taxon>
        <taxon>Insecta</taxon>
        <taxon>Pterygota</taxon>
        <taxon>Neoptera</taxon>
        <taxon>Endopterygota</taxon>
        <taxon>Coleoptera</taxon>
        <taxon>Polyphaga</taxon>
        <taxon>Cucujiformia</taxon>
        <taxon>Chrysomeloidea</taxon>
        <taxon>Chrysomelidae</taxon>
        <taxon>Galerucinae</taxon>
        <taxon>Alticini</taxon>
        <taxon>Phyllotreta</taxon>
    </lineage>
</organism>
<dbReference type="FunFam" id="3.90.79.10:FF:000018">
    <property type="entry name" value="39S ribosomal protein L46, mitochondrial"/>
    <property type="match status" value="1"/>
</dbReference>
<evidence type="ECO:0000313" key="11">
    <source>
        <dbReference type="EMBL" id="CAG9865044.1"/>
    </source>
</evidence>
<evidence type="ECO:0000256" key="1">
    <source>
        <dbReference type="ARBA" id="ARBA00004173"/>
    </source>
</evidence>
<dbReference type="EMBL" id="OU900102">
    <property type="protein sequence ID" value="CAG9865044.1"/>
    <property type="molecule type" value="Genomic_DNA"/>
</dbReference>
<evidence type="ECO:0000256" key="4">
    <source>
        <dbReference type="ARBA" id="ARBA00022980"/>
    </source>
</evidence>
<protein>
    <recommendedName>
        <fullName evidence="7">Large ribosomal subunit protein mL46</fullName>
    </recommendedName>
    <alternativeName>
        <fullName evidence="8">39S ribosomal protein L46, mitochondrial</fullName>
    </alternativeName>
</protein>
<evidence type="ECO:0000256" key="9">
    <source>
        <dbReference type="SAM" id="MobiDB-lite"/>
    </source>
</evidence>
<gene>
    <name evidence="11" type="ORF">PHYEVI_LOCUS11290</name>
</gene>
<evidence type="ECO:0000256" key="5">
    <source>
        <dbReference type="ARBA" id="ARBA00023128"/>
    </source>
</evidence>
<evidence type="ECO:0000256" key="8">
    <source>
        <dbReference type="ARBA" id="ARBA00035534"/>
    </source>
</evidence>
<dbReference type="AlphaFoldDB" id="A0A9N9XTX4"/>
<dbReference type="Proteomes" id="UP001153712">
    <property type="component" value="Chromosome 9"/>
</dbReference>
<dbReference type="InterPro" id="IPR015797">
    <property type="entry name" value="NUDIX_hydrolase-like_dom_sf"/>
</dbReference>
<dbReference type="InterPro" id="IPR033650">
    <property type="entry name" value="Ribosomal_mL46_NUDIX"/>
</dbReference>
<keyword evidence="3" id="KW-0809">Transit peptide</keyword>
<feature type="region of interest" description="Disordered" evidence="9">
    <location>
        <begin position="113"/>
        <end position="135"/>
    </location>
</feature>
<dbReference type="CDD" id="cd04661">
    <property type="entry name" value="NUDIX_MRP_L46"/>
    <property type="match status" value="1"/>
</dbReference>
<dbReference type="PANTHER" id="PTHR13124">
    <property type="entry name" value="39S RIBOSOMAL PROTEIN L46, MITOCHONDRIAL PRECURSOR-RELATED"/>
    <property type="match status" value="1"/>
</dbReference>
<evidence type="ECO:0000256" key="6">
    <source>
        <dbReference type="ARBA" id="ARBA00023274"/>
    </source>
</evidence>
<keyword evidence="4" id="KW-0689">Ribosomal protein</keyword>
<evidence type="ECO:0000256" key="7">
    <source>
        <dbReference type="ARBA" id="ARBA00035190"/>
    </source>
</evidence>
<dbReference type="GO" id="GO:0005762">
    <property type="term" value="C:mitochondrial large ribosomal subunit"/>
    <property type="evidence" value="ECO:0007669"/>
    <property type="project" value="TreeGrafter"/>
</dbReference>
<keyword evidence="6" id="KW-0687">Ribonucleoprotein</keyword>